<proteinExistence type="predicted"/>
<dbReference type="EMBL" id="BLAE01000096">
    <property type="protein sequence ID" value="GES16268.1"/>
    <property type="molecule type" value="Genomic_DNA"/>
</dbReference>
<evidence type="ECO:0000313" key="1">
    <source>
        <dbReference type="EMBL" id="GES16268.1"/>
    </source>
</evidence>
<sequence length="665" mass="73045">MTGRPEPPAPDDPVDALLDLLAGLEPALAREALLAAVNRAAARPDGHRRLAQAIVSQPDLLTGQGARAETPSVLRLIDALAEAGARAVVVPSCPRCGRGKQLGPPIEGVRLCHGCGPKARAVACGRCGKIRPTARRNDNGQPLCQNCWHQDPRSWKPCVSCGNNRRIAAVTEAGPVCQSCRPGHDLPCSFCGSTSSRVGISRAIGKPVCERCRKRWIVCSNCGTGAMLKGGTLDEPLCARCLNPDPTFWKRCAVCQTTWQLSTAECARCSLDRKLTELFTSPAGATPRELDQLREALVQADRPDSVDTWLTRPGVSTTLRELASGHRRLSHELIDTMPAGLTLKLLRSMLVTAGALPDRDERLTALQGWIDQTIAARTVPEHHRILHGYAVWHHLRRLRGRLNSQPVSHQQARNVRQHVTAAAAVLDWLEARELTLATCTQAHLDLWLTDHTQSHRDRSANFVRWAVVHRHAFRLTAPSTRWHAPSGPLDQDRRWDDARRLLHDETCPTADRAAGLLIILYAQKLTDITALTINHVHQRDGHTFLYLGSRPIALPTPLDDLVNELVAIRKPRGGGVLNPESAWLFPGRWSERPLTEGALARRLHELGLNPRQDRNTALFALAAELPAAILAKTLGINIKGAIQWQKIAAGDWSTYAADLSQRPRT</sequence>
<dbReference type="AlphaFoldDB" id="A0A5M3XDX2"/>
<organism evidence="1 2">
    <name type="scientific">Acrocarpospora macrocephala</name>
    <dbReference type="NCBI Taxonomy" id="150177"/>
    <lineage>
        <taxon>Bacteria</taxon>
        <taxon>Bacillati</taxon>
        <taxon>Actinomycetota</taxon>
        <taxon>Actinomycetes</taxon>
        <taxon>Streptosporangiales</taxon>
        <taxon>Streptosporangiaceae</taxon>
        <taxon>Acrocarpospora</taxon>
    </lineage>
</organism>
<gene>
    <name evidence="1" type="ORF">Amac_098660</name>
</gene>
<dbReference type="GO" id="GO:0003677">
    <property type="term" value="F:DNA binding"/>
    <property type="evidence" value="ECO:0007669"/>
    <property type="project" value="InterPro"/>
</dbReference>
<protein>
    <submittedName>
        <fullName evidence="1">Uncharacterized protein</fullName>
    </submittedName>
</protein>
<dbReference type="InterPro" id="IPR011010">
    <property type="entry name" value="DNA_brk_join_enz"/>
</dbReference>
<keyword evidence="2" id="KW-1185">Reference proteome</keyword>
<reference evidence="1 2" key="1">
    <citation type="submission" date="2019-10" db="EMBL/GenBank/DDBJ databases">
        <title>Whole genome shotgun sequence of Acrocarpospora macrocephala NBRC 16266.</title>
        <authorList>
            <person name="Ichikawa N."/>
            <person name="Kimura A."/>
            <person name="Kitahashi Y."/>
            <person name="Komaki H."/>
            <person name="Oguchi A."/>
        </authorList>
    </citation>
    <scope>NUCLEOTIDE SEQUENCE [LARGE SCALE GENOMIC DNA]</scope>
    <source>
        <strain evidence="1 2">NBRC 16266</strain>
    </source>
</reference>
<dbReference type="RefSeq" id="WP_155361308.1">
    <property type="nucleotide sequence ID" value="NZ_BAAAHL010000053.1"/>
</dbReference>
<evidence type="ECO:0000313" key="2">
    <source>
        <dbReference type="Proteomes" id="UP000331127"/>
    </source>
</evidence>
<dbReference type="OrthoDB" id="3405537at2"/>
<name>A0A5M3XDX2_9ACTN</name>
<dbReference type="SUPFAM" id="SSF56349">
    <property type="entry name" value="DNA breaking-rejoining enzymes"/>
    <property type="match status" value="1"/>
</dbReference>
<dbReference type="Proteomes" id="UP000331127">
    <property type="component" value="Unassembled WGS sequence"/>
</dbReference>
<accession>A0A5M3XDX2</accession>
<comment type="caution">
    <text evidence="1">The sequence shown here is derived from an EMBL/GenBank/DDBJ whole genome shotgun (WGS) entry which is preliminary data.</text>
</comment>